<dbReference type="AlphaFoldDB" id="A0A1W0WFX0"/>
<dbReference type="InterPro" id="IPR052849">
    <property type="entry name" value="MORN_repeat_protein"/>
</dbReference>
<dbReference type="EMBL" id="MTYJ01000111">
    <property type="protein sequence ID" value="OQV14077.1"/>
    <property type="molecule type" value="Genomic_DNA"/>
</dbReference>
<accession>A0A1W0WFX0</accession>
<keyword evidence="3" id="KW-1185">Reference proteome</keyword>
<organism evidence="2 3">
    <name type="scientific">Hypsibius exemplaris</name>
    <name type="common">Freshwater tardigrade</name>
    <dbReference type="NCBI Taxonomy" id="2072580"/>
    <lineage>
        <taxon>Eukaryota</taxon>
        <taxon>Metazoa</taxon>
        <taxon>Ecdysozoa</taxon>
        <taxon>Tardigrada</taxon>
        <taxon>Eutardigrada</taxon>
        <taxon>Parachela</taxon>
        <taxon>Hypsibioidea</taxon>
        <taxon>Hypsibiidae</taxon>
        <taxon>Hypsibius</taxon>
    </lineage>
</organism>
<evidence type="ECO:0000313" key="3">
    <source>
        <dbReference type="Proteomes" id="UP000192578"/>
    </source>
</evidence>
<evidence type="ECO:0000313" key="2">
    <source>
        <dbReference type="EMBL" id="OQV14077.1"/>
    </source>
</evidence>
<name>A0A1W0WFX0_HYPEX</name>
<reference evidence="3" key="1">
    <citation type="submission" date="2017-01" db="EMBL/GenBank/DDBJ databases">
        <title>Comparative genomics of anhydrobiosis in the tardigrade Hypsibius dujardini.</title>
        <authorList>
            <person name="Yoshida Y."/>
            <person name="Koutsovoulos G."/>
            <person name="Laetsch D."/>
            <person name="Stevens L."/>
            <person name="Kumar S."/>
            <person name="Horikawa D."/>
            <person name="Ishino K."/>
            <person name="Komine S."/>
            <person name="Tomita M."/>
            <person name="Blaxter M."/>
            <person name="Arakawa K."/>
        </authorList>
    </citation>
    <scope>NUCLEOTIDE SEQUENCE [LARGE SCALE GENOMIC DNA]</scope>
    <source>
        <strain evidence="3">Z151</strain>
    </source>
</reference>
<dbReference type="Pfam" id="PF02493">
    <property type="entry name" value="MORN"/>
    <property type="match status" value="3"/>
</dbReference>
<evidence type="ECO:0000256" key="1">
    <source>
        <dbReference type="ARBA" id="ARBA00022737"/>
    </source>
</evidence>
<dbReference type="Gene3D" id="2.20.110.10">
    <property type="entry name" value="Histone H3 K4-specific methyltransferase SET7/9 N-terminal domain"/>
    <property type="match status" value="1"/>
</dbReference>
<keyword evidence="1" id="KW-0677">Repeat</keyword>
<dbReference type="InterPro" id="IPR003409">
    <property type="entry name" value="MORN"/>
</dbReference>
<gene>
    <name evidence="2" type="ORF">BV898_11741</name>
</gene>
<evidence type="ECO:0008006" key="4">
    <source>
        <dbReference type="Google" id="ProtNLM"/>
    </source>
</evidence>
<comment type="caution">
    <text evidence="2">The sequence shown here is derived from an EMBL/GenBank/DDBJ whole genome shotgun (WGS) entry which is preliminary data.</text>
</comment>
<protein>
    <recommendedName>
        <fullName evidence="4">MORN repeat-containing protein 3</fullName>
    </recommendedName>
</protein>
<dbReference type="Proteomes" id="UP000192578">
    <property type="component" value="Unassembled WGS sequence"/>
</dbReference>
<dbReference type="PANTHER" id="PTHR46917">
    <property type="entry name" value="MORN REPEAT-CONTAINING PROTEIN 2"/>
    <property type="match status" value="1"/>
</dbReference>
<dbReference type="OrthoDB" id="437960at2759"/>
<proteinExistence type="predicted"/>
<dbReference type="SUPFAM" id="SSF82185">
    <property type="entry name" value="Histone H3 K4-specific methyltransferase SET7/9 N-terminal domain"/>
    <property type="match status" value="1"/>
</dbReference>
<dbReference type="PANTHER" id="PTHR46917:SF1">
    <property type="entry name" value="MORN REPEAT-CONTAINING PROTEIN 2"/>
    <property type="match status" value="1"/>
</dbReference>
<sequence>MCNDHCGENIKARKRDIASELLVGTNFSFLKFTSVYKPRRAPKTTVHVGCYSWSQGQYAVDPEKGPQRYGVGKYTKPNGSIFMGNWYADRLSGPLCFVVLPTEMAKYRGEMKDGKLHGYGVYRGPLGLYEGRFKRGRFVGRSRYIDAEGFSWTGHFHCGAALGLDLDLEIVQDEKVPLQPPLTVPSPAMVTTPNGTDSLTFKALVARREPSAQ</sequence>